<feature type="binding site" evidence="7">
    <location>
        <position position="36"/>
    </location>
    <ligand>
        <name>Zn(2+)</name>
        <dbReference type="ChEBI" id="CHEBI:29105"/>
    </ligand>
</feature>
<dbReference type="AlphaFoldDB" id="A0A1V4QG78"/>
<dbReference type="GO" id="GO:0019843">
    <property type="term" value="F:rRNA binding"/>
    <property type="evidence" value="ECO:0007669"/>
    <property type="project" value="UniProtKB-KW"/>
</dbReference>
<comment type="cofactor">
    <cofactor evidence="7">
        <name>Zn(2+)</name>
        <dbReference type="ChEBI" id="CHEBI:29105"/>
    </cofactor>
    <text evidence="7">Binds 1 zinc ion per subunit.</text>
</comment>
<dbReference type="InterPro" id="IPR027491">
    <property type="entry name" value="Ribosomal_bL31_A"/>
</dbReference>
<dbReference type="EMBL" id="MUKB01000023">
    <property type="protein sequence ID" value="OPX18324.1"/>
    <property type="molecule type" value="Genomic_DNA"/>
</dbReference>
<evidence type="ECO:0000313" key="8">
    <source>
        <dbReference type="EMBL" id="OPX18324.1"/>
    </source>
</evidence>
<feature type="binding site" evidence="7">
    <location>
        <position position="39"/>
    </location>
    <ligand>
        <name>Zn(2+)</name>
        <dbReference type="ChEBI" id="CHEBI:29105"/>
    </ligand>
</feature>
<comment type="caution">
    <text evidence="8">The sequence shown here is derived from an EMBL/GenBank/DDBJ whole genome shotgun (WGS) entry which is preliminary data.</text>
</comment>
<keyword evidence="2 7" id="KW-0699">rRNA-binding</keyword>
<evidence type="ECO:0000256" key="7">
    <source>
        <dbReference type="HAMAP-Rule" id="MF_00501"/>
    </source>
</evidence>
<evidence type="ECO:0000256" key="6">
    <source>
        <dbReference type="ARBA" id="ARBA00035687"/>
    </source>
</evidence>
<proteinExistence type="inferred from homology"/>
<dbReference type="InterPro" id="IPR042105">
    <property type="entry name" value="Ribosomal_bL31_sf"/>
</dbReference>
<dbReference type="GO" id="GO:0046872">
    <property type="term" value="F:metal ion binding"/>
    <property type="evidence" value="ECO:0007669"/>
    <property type="project" value="UniProtKB-KW"/>
</dbReference>
<comment type="function">
    <text evidence="7">Binds the 23S rRNA.</text>
</comment>
<dbReference type="Proteomes" id="UP000191663">
    <property type="component" value="Unassembled WGS sequence"/>
</dbReference>
<dbReference type="InterPro" id="IPR034704">
    <property type="entry name" value="Ribosomal_bL28/bL31-like_sf"/>
</dbReference>
<dbReference type="PANTHER" id="PTHR33280">
    <property type="entry name" value="50S RIBOSOMAL PROTEIN L31, CHLOROPLASTIC"/>
    <property type="match status" value="1"/>
</dbReference>
<evidence type="ECO:0000256" key="3">
    <source>
        <dbReference type="ARBA" id="ARBA00022884"/>
    </source>
</evidence>
<dbReference type="NCBIfam" id="NF001809">
    <property type="entry name" value="PRK00528.1"/>
    <property type="match status" value="1"/>
</dbReference>
<dbReference type="Pfam" id="PF01197">
    <property type="entry name" value="Ribosomal_L31"/>
    <property type="match status" value="1"/>
</dbReference>
<dbReference type="PRINTS" id="PR01249">
    <property type="entry name" value="RIBOSOMALL31"/>
</dbReference>
<reference evidence="9" key="1">
    <citation type="submission" date="2017-01" db="EMBL/GenBank/DDBJ databases">
        <title>Novel pathways for hydrocarbon cycling and metabolic interdependencies in hydrothermal sediment communities.</title>
        <authorList>
            <person name="Dombrowski N."/>
            <person name="Seitz K."/>
            <person name="Teske A."/>
            <person name="Baker B."/>
        </authorList>
    </citation>
    <scope>NUCLEOTIDE SEQUENCE [LARGE SCALE GENOMIC DNA]</scope>
</reference>
<organism evidence="8 9">
    <name type="scientific">candidate division WOR-3 bacterium 4484_100</name>
    <dbReference type="NCBI Taxonomy" id="1936077"/>
    <lineage>
        <taxon>Bacteria</taxon>
        <taxon>Bacteria division WOR-3</taxon>
    </lineage>
</organism>
<accession>A0A1V4QG78</accession>
<protein>
    <recommendedName>
        <fullName evidence="6 7">Large ribosomal subunit protein bL31</fullName>
    </recommendedName>
</protein>
<gene>
    <name evidence="7" type="primary">rpmE</name>
    <name evidence="8" type="ORF">BXT86_01755</name>
</gene>
<dbReference type="HAMAP" id="MF_00501">
    <property type="entry name" value="Ribosomal_bL31_1"/>
    <property type="match status" value="1"/>
</dbReference>
<keyword evidence="7" id="KW-0862">Zinc</keyword>
<keyword evidence="5 7" id="KW-0687">Ribonucleoprotein</keyword>
<dbReference type="GO" id="GO:0006412">
    <property type="term" value="P:translation"/>
    <property type="evidence" value="ECO:0007669"/>
    <property type="project" value="UniProtKB-UniRule"/>
</dbReference>
<dbReference type="GO" id="GO:1990904">
    <property type="term" value="C:ribonucleoprotein complex"/>
    <property type="evidence" value="ECO:0007669"/>
    <property type="project" value="UniProtKB-KW"/>
</dbReference>
<keyword evidence="3 7" id="KW-0694">RNA-binding</keyword>
<keyword evidence="7" id="KW-0479">Metal-binding</keyword>
<dbReference type="PANTHER" id="PTHR33280:SF6">
    <property type="entry name" value="LARGE RIBOSOMAL SUBUNIT PROTEIN BL31A"/>
    <property type="match status" value="1"/>
</dbReference>
<dbReference type="GO" id="GO:0005840">
    <property type="term" value="C:ribosome"/>
    <property type="evidence" value="ECO:0007669"/>
    <property type="project" value="UniProtKB-KW"/>
</dbReference>
<evidence type="ECO:0000256" key="1">
    <source>
        <dbReference type="ARBA" id="ARBA00009296"/>
    </source>
</evidence>
<dbReference type="Gene3D" id="4.10.830.30">
    <property type="entry name" value="Ribosomal protein L31"/>
    <property type="match status" value="1"/>
</dbReference>
<sequence>MKKKIHPKYVHCVITCACGNKIETRSTVEKISVDLCSKCHPFFTGRQKIVDSAGRVEKFIRRYSKKRTPTRSKKKRSKN</sequence>
<feature type="binding site" evidence="7">
    <location>
        <position position="16"/>
    </location>
    <ligand>
        <name>Zn(2+)</name>
        <dbReference type="ChEBI" id="CHEBI:29105"/>
    </ligand>
</feature>
<evidence type="ECO:0000256" key="5">
    <source>
        <dbReference type="ARBA" id="ARBA00023274"/>
    </source>
</evidence>
<feature type="binding site" evidence="7">
    <location>
        <position position="18"/>
    </location>
    <ligand>
        <name>Zn(2+)</name>
        <dbReference type="ChEBI" id="CHEBI:29105"/>
    </ligand>
</feature>
<evidence type="ECO:0000313" key="9">
    <source>
        <dbReference type="Proteomes" id="UP000191663"/>
    </source>
</evidence>
<comment type="subunit">
    <text evidence="7">Part of the 50S ribosomal subunit.</text>
</comment>
<dbReference type="GO" id="GO:0003735">
    <property type="term" value="F:structural constituent of ribosome"/>
    <property type="evidence" value="ECO:0007669"/>
    <property type="project" value="InterPro"/>
</dbReference>
<name>A0A1V4QG78_UNCW3</name>
<dbReference type="SUPFAM" id="SSF143800">
    <property type="entry name" value="L28p-like"/>
    <property type="match status" value="1"/>
</dbReference>
<keyword evidence="4 7" id="KW-0689">Ribosomal protein</keyword>
<evidence type="ECO:0000256" key="2">
    <source>
        <dbReference type="ARBA" id="ARBA00022730"/>
    </source>
</evidence>
<dbReference type="NCBIfam" id="NF000612">
    <property type="entry name" value="PRK00019.1"/>
    <property type="match status" value="1"/>
</dbReference>
<evidence type="ECO:0000256" key="4">
    <source>
        <dbReference type="ARBA" id="ARBA00022980"/>
    </source>
</evidence>
<comment type="similarity">
    <text evidence="1 7">Belongs to the bacterial ribosomal protein bL31 family. Type A subfamily.</text>
</comment>
<dbReference type="NCBIfam" id="TIGR00105">
    <property type="entry name" value="L31"/>
    <property type="match status" value="1"/>
</dbReference>
<dbReference type="InterPro" id="IPR002150">
    <property type="entry name" value="Ribosomal_bL31"/>
</dbReference>